<sequence>MQNQRIFGLAMAAALSLTSPASCAADIPESIAARASNEGHYDGANSIGLVAVPSIAWESCEKYTYNWFELGDRMLCGKVAVPVDYDHPDAGTMQVSVIKIAASRSDRHRGVIVVNPGGPGALTGLTFAQDVFGFWSAGDPNNPAGALLKQITEDYDIVGFLPRGTGTSEALVGSGDTAEVSGPGDYALNCHSDQTIPDFIDPDDRSSANIVRMQDKARVIANGCQGVSRAQAAYVNTERTVRDIDVIRQALKEECINFYGTSYGTWMGAWYAILFPGHTDRLVLDSSMDFTRSFDVALVNQIRSIQSVVDLKLIPEIISRPDYYHLGSNPSHIGQLMASLPPKVRRIVRNSNIGDLLSATSNPGLALTAAQGVAALLKENPGIDKSTMLSLVRQHVFSNDYEANGTARFRARGMVNEYFSDVDDQPLNLDVSSSVYNAVSCNDAPLGNTYPQYWASLGSLLSSPSLAVDTEDVTGNPCIYWSDQYSAHKPTQDMLSRLPPTLMLQLQYDPLTPLSGARSLHYAIRNSSLVTIEDGVGHGVIAKGNECASKLIGEYFINRTLPAPETVCTSNGQRNASMYADPTWADTVRGKLQETINTSNHWGVFK</sequence>
<evidence type="ECO:0000256" key="2">
    <source>
        <dbReference type="ARBA" id="ARBA00022729"/>
    </source>
</evidence>
<feature type="signal peptide" evidence="4">
    <location>
        <begin position="1"/>
        <end position="24"/>
    </location>
</feature>
<protein>
    <submittedName>
        <fullName evidence="7">Alpha/beta fold hydrolase</fullName>
    </submittedName>
</protein>
<dbReference type="Gene3D" id="3.40.50.1820">
    <property type="entry name" value="alpha/beta hydrolase"/>
    <property type="match status" value="1"/>
</dbReference>
<evidence type="ECO:0000259" key="6">
    <source>
        <dbReference type="Pfam" id="PF08386"/>
    </source>
</evidence>
<keyword evidence="3 7" id="KW-0378">Hydrolase</keyword>
<evidence type="ECO:0000313" key="8">
    <source>
        <dbReference type="Proteomes" id="UP001620408"/>
    </source>
</evidence>
<feature type="domain" description="AB hydrolase-1" evidence="5">
    <location>
        <begin position="111"/>
        <end position="290"/>
    </location>
</feature>
<dbReference type="EMBL" id="JADIKD010000012">
    <property type="protein sequence ID" value="MFK2919149.1"/>
    <property type="molecule type" value="Genomic_DNA"/>
</dbReference>
<dbReference type="InterPro" id="IPR029058">
    <property type="entry name" value="AB_hydrolase_fold"/>
</dbReference>
<reference evidence="7 8" key="1">
    <citation type="submission" date="2020-10" db="EMBL/GenBank/DDBJ databases">
        <title>Phylogeny of dyella-like bacteria.</title>
        <authorList>
            <person name="Fu J."/>
        </authorList>
    </citation>
    <scope>NUCLEOTIDE SEQUENCE [LARGE SCALE GENOMIC DNA]</scope>
    <source>
        <strain evidence="7 8">BB4</strain>
    </source>
</reference>
<dbReference type="InterPro" id="IPR000073">
    <property type="entry name" value="AB_hydrolase_1"/>
</dbReference>
<dbReference type="SUPFAM" id="SSF53474">
    <property type="entry name" value="alpha/beta-Hydrolases"/>
    <property type="match status" value="1"/>
</dbReference>
<dbReference type="Pfam" id="PF08386">
    <property type="entry name" value="Abhydrolase_4"/>
    <property type="match status" value="1"/>
</dbReference>
<feature type="domain" description="Peptidase S33 tripeptidyl aminopeptidase-like C-terminal" evidence="6">
    <location>
        <begin position="477"/>
        <end position="568"/>
    </location>
</feature>
<evidence type="ECO:0000256" key="3">
    <source>
        <dbReference type="ARBA" id="ARBA00022801"/>
    </source>
</evidence>
<dbReference type="PANTHER" id="PTHR43248">
    <property type="entry name" value="2-SUCCINYL-6-HYDROXY-2,4-CYCLOHEXADIENE-1-CARBOXYLATE SYNTHASE"/>
    <property type="match status" value="1"/>
</dbReference>
<gene>
    <name evidence="7" type="ORF">ISS97_17900</name>
</gene>
<keyword evidence="2 4" id="KW-0732">Signal</keyword>
<name>A0ABW8K8D9_9GAMM</name>
<dbReference type="PANTHER" id="PTHR43248:SF29">
    <property type="entry name" value="TRIPEPTIDYL AMINOPEPTIDASE"/>
    <property type="match status" value="1"/>
</dbReference>
<comment type="caution">
    <text evidence="7">The sequence shown here is derived from an EMBL/GenBank/DDBJ whole genome shotgun (WGS) entry which is preliminary data.</text>
</comment>
<evidence type="ECO:0000259" key="5">
    <source>
        <dbReference type="Pfam" id="PF00561"/>
    </source>
</evidence>
<proteinExistence type="inferred from homology"/>
<accession>A0ABW8K8D9</accession>
<dbReference type="InterPro" id="IPR013595">
    <property type="entry name" value="Pept_S33_TAP-like_C"/>
</dbReference>
<evidence type="ECO:0000256" key="1">
    <source>
        <dbReference type="ARBA" id="ARBA00010088"/>
    </source>
</evidence>
<evidence type="ECO:0000313" key="7">
    <source>
        <dbReference type="EMBL" id="MFK2919149.1"/>
    </source>
</evidence>
<dbReference type="RefSeq" id="WP_379983226.1">
    <property type="nucleotide sequence ID" value="NZ_JADIKD010000012.1"/>
</dbReference>
<dbReference type="Proteomes" id="UP001620408">
    <property type="component" value="Unassembled WGS sequence"/>
</dbReference>
<evidence type="ECO:0000256" key="4">
    <source>
        <dbReference type="SAM" id="SignalP"/>
    </source>
</evidence>
<comment type="similarity">
    <text evidence="1">Belongs to the peptidase S33 family.</text>
</comment>
<organism evidence="7 8">
    <name type="scientific">Dyella koreensis</name>
    <dbReference type="NCBI Taxonomy" id="311235"/>
    <lineage>
        <taxon>Bacteria</taxon>
        <taxon>Pseudomonadati</taxon>
        <taxon>Pseudomonadota</taxon>
        <taxon>Gammaproteobacteria</taxon>
        <taxon>Lysobacterales</taxon>
        <taxon>Rhodanobacteraceae</taxon>
        <taxon>Dyella</taxon>
    </lineage>
</organism>
<dbReference type="Pfam" id="PF00561">
    <property type="entry name" value="Abhydrolase_1"/>
    <property type="match status" value="1"/>
</dbReference>
<feature type="chain" id="PRO_5045774073" evidence="4">
    <location>
        <begin position="25"/>
        <end position="606"/>
    </location>
</feature>
<keyword evidence="8" id="KW-1185">Reference proteome</keyword>
<dbReference type="GO" id="GO:0016787">
    <property type="term" value="F:hydrolase activity"/>
    <property type="evidence" value="ECO:0007669"/>
    <property type="project" value="UniProtKB-KW"/>
</dbReference>
<dbReference type="InterPro" id="IPR051601">
    <property type="entry name" value="Serine_prot/Carboxylest_S33"/>
</dbReference>